<name>A0A0B7FS12_THACB</name>
<keyword evidence="3" id="KW-1185">Reference proteome</keyword>
<accession>A0A0B7FS12</accession>
<dbReference type="EMBL" id="LN679147">
    <property type="protein sequence ID" value="CEL60470.1"/>
    <property type="molecule type" value="Genomic_DNA"/>
</dbReference>
<reference evidence="2 3" key="1">
    <citation type="submission" date="2014-11" db="EMBL/GenBank/DDBJ databases">
        <authorList>
            <person name="Wibberg Daniel"/>
        </authorList>
    </citation>
    <scope>NUCLEOTIDE SEQUENCE [LARGE SCALE GENOMIC DNA]</scope>
    <source>
        <strain evidence="2">Rhizoctonia solani AG1-IB 7/3/14</strain>
    </source>
</reference>
<dbReference type="Proteomes" id="UP000059188">
    <property type="component" value="Unassembled WGS sequence"/>
</dbReference>
<organism evidence="2 3">
    <name type="scientific">Thanatephorus cucumeris (strain AG1-IB / isolate 7/3/14)</name>
    <name type="common">Lettuce bottom rot fungus</name>
    <name type="synonym">Rhizoctonia solani</name>
    <dbReference type="NCBI Taxonomy" id="1108050"/>
    <lineage>
        <taxon>Eukaryota</taxon>
        <taxon>Fungi</taxon>
        <taxon>Dikarya</taxon>
        <taxon>Basidiomycota</taxon>
        <taxon>Agaricomycotina</taxon>
        <taxon>Agaricomycetes</taxon>
        <taxon>Cantharellales</taxon>
        <taxon>Ceratobasidiaceae</taxon>
        <taxon>Rhizoctonia</taxon>
        <taxon>Rhizoctonia solani AG-1</taxon>
    </lineage>
</organism>
<feature type="region of interest" description="Disordered" evidence="1">
    <location>
        <begin position="236"/>
        <end position="279"/>
    </location>
</feature>
<evidence type="ECO:0000256" key="1">
    <source>
        <dbReference type="SAM" id="MobiDB-lite"/>
    </source>
</evidence>
<proteinExistence type="predicted"/>
<dbReference type="AlphaFoldDB" id="A0A0B7FS12"/>
<gene>
    <name evidence="2" type="ORF">RSOLAG1IB_09663</name>
</gene>
<evidence type="ECO:0000313" key="2">
    <source>
        <dbReference type="EMBL" id="CEL60470.1"/>
    </source>
</evidence>
<sequence length="279" mass="31512">MLSTPTNDPTEGTESNPIVLRSDLCTLKAFDILCIIMYMPETERPLKVYVFKIEHLEWVLKAAHELDMRDTQAFVLSQLELYKLLEDEAITFLRVALSYDKPLYVLIFKGLSLLAYRRQEITQQEAALLGRRGTDLLAYSREKIRETLRLLLRGECLHYRGVPALLTVLREHAMDVFIQVLRNMSPPEETSVRSSKNIFAMPNVVAQCDDCVSFESARQKLFQTVFNEVVGQSILDKFPPRSTSEGQDNGPGAQANEPNPQADAQVDGLGAQTNTDSED</sequence>
<protein>
    <submittedName>
        <fullName evidence="2">Uncharacterized protein</fullName>
    </submittedName>
</protein>
<evidence type="ECO:0000313" key="3">
    <source>
        <dbReference type="Proteomes" id="UP000059188"/>
    </source>
</evidence>